<dbReference type="PANTHER" id="PTHR43135">
    <property type="entry name" value="ALPHA-D-RIBOSE 1-METHYLPHOSPHONATE 5-TRIPHOSPHATE DIPHOSPHATASE"/>
    <property type="match status" value="1"/>
</dbReference>
<protein>
    <submittedName>
        <fullName evidence="3">Amidohydrolase family protein</fullName>
    </submittedName>
</protein>
<dbReference type="EMBL" id="JBHUKU010000020">
    <property type="protein sequence ID" value="MFD2463370.1"/>
    <property type="molecule type" value="Genomic_DNA"/>
</dbReference>
<dbReference type="Proteomes" id="UP001597419">
    <property type="component" value="Unassembled WGS sequence"/>
</dbReference>
<proteinExistence type="predicted"/>
<dbReference type="InterPro" id="IPR032466">
    <property type="entry name" value="Metal_Hydrolase"/>
</dbReference>
<accession>A0ABW5GR76</accession>
<dbReference type="RefSeq" id="WP_345391642.1">
    <property type="nucleotide sequence ID" value="NZ_BAABHG010000005.1"/>
</dbReference>
<reference evidence="4" key="1">
    <citation type="journal article" date="2019" name="Int. J. Syst. Evol. Microbiol.">
        <title>The Global Catalogue of Microorganisms (GCM) 10K type strain sequencing project: providing services to taxonomists for standard genome sequencing and annotation.</title>
        <authorList>
            <consortium name="The Broad Institute Genomics Platform"/>
            <consortium name="The Broad Institute Genome Sequencing Center for Infectious Disease"/>
            <person name="Wu L."/>
            <person name="Ma J."/>
        </authorList>
    </citation>
    <scope>NUCLEOTIDE SEQUENCE [LARGE SCALE GENOMIC DNA]</scope>
    <source>
        <strain evidence="4">CGMCC 4.7643</strain>
    </source>
</reference>
<feature type="region of interest" description="Disordered" evidence="1">
    <location>
        <begin position="106"/>
        <end position="129"/>
    </location>
</feature>
<dbReference type="PANTHER" id="PTHR43135:SF3">
    <property type="entry name" value="ALPHA-D-RIBOSE 1-METHYLPHOSPHONATE 5-TRIPHOSPHATE DIPHOSPHATASE"/>
    <property type="match status" value="1"/>
</dbReference>
<dbReference type="InterPro" id="IPR011059">
    <property type="entry name" value="Metal-dep_hydrolase_composite"/>
</dbReference>
<sequence>MHHFVIAGARVFDGEDLLGIVDVEVADGRIASVAGGRPRGAELIDGAGATVLPGLIDAHTHTDADALRQAVTFGVTTEFDMLSIPDRMIPLRRQVAESADLADVRSPSVGLTPAAGHPHQLRKGEGDPPWPTAARVAEIPAFVEGRIAEGADYLKVLVEDGRAFGSSLPSLAPELVAATVREGHARDRMVLAHAMTVEAAEQVVDAGVDGLTHLFFDRPHTGELIEKIAAAGAFVIPTLTVLASITGEPAGAELAEDPRVRAKLTPAWLGNLSGAMATSPPENFGYALEAVAALRRAGVDLLAGTDAAHLGAPGTAHGASLHDELRLLVRGGCTPTEALRAATSVPARRFGLADRGRIRPGLRADLTLVDGDPTVTIGDTLSVRRVWRGGRPVFPATAPTTIHSGPSISRSA</sequence>
<organism evidence="3 4">
    <name type="scientific">Amycolatopsis samaneae</name>
    <dbReference type="NCBI Taxonomy" id="664691"/>
    <lineage>
        <taxon>Bacteria</taxon>
        <taxon>Bacillati</taxon>
        <taxon>Actinomycetota</taxon>
        <taxon>Actinomycetes</taxon>
        <taxon>Pseudonocardiales</taxon>
        <taxon>Pseudonocardiaceae</taxon>
        <taxon>Amycolatopsis</taxon>
    </lineage>
</organism>
<dbReference type="Pfam" id="PF01979">
    <property type="entry name" value="Amidohydro_1"/>
    <property type="match status" value="1"/>
</dbReference>
<evidence type="ECO:0000313" key="3">
    <source>
        <dbReference type="EMBL" id="MFD2463370.1"/>
    </source>
</evidence>
<dbReference type="SUPFAM" id="SSF51338">
    <property type="entry name" value="Composite domain of metallo-dependent hydrolases"/>
    <property type="match status" value="1"/>
</dbReference>
<name>A0ABW5GR76_9PSEU</name>
<dbReference type="InterPro" id="IPR051781">
    <property type="entry name" value="Metallo-dep_Hydrolase"/>
</dbReference>
<dbReference type="Gene3D" id="3.40.50.10910">
    <property type="entry name" value="Amidohydrolase"/>
    <property type="match status" value="1"/>
</dbReference>
<dbReference type="Gene3D" id="2.30.40.10">
    <property type="entry name" value="Urease, subunit C, domain 1"/>
    <property type="match status" value="1"/>
</dbReference>
<keyword evidence="4" id="KW-1185">Reference proteome</keyword>
<dbReference type="InterPro" id="IPR006680">
    <property type="entry name" value="Amidohydro-rel"/>
</dbReference>
<evidence type="ECO:0000259" key="2">
    <source>
        <dbReference type="Pfam" id="PF01979"/>
    </source>
</evidence>
<dbReference type="SUPFAM" id="SSF51556">
    <property type="entry name" value="Metallo-dependent hydrolases"/>
    <property type="match status" value="1"/>
</dbReference>
<evidence type="ECO:0000256" key="1">
    <source>
        <dbReference type="SAM" id="MobiDB-lite"/>
    </source>
</evidence>
<dbReference type="Gene3D" id="1.20.58.520">
    <property type="entry name" value="Amidohydrolase"/>
    <property type="match status" value="1"/>
</dbReference>
<gene>
    <name evidence="3" type="ORF">ACFSYJ_32490</name>
</gene>
<feature type="domain" description="Amidohydrolase-related" evidence="2">
    <location>
        <begin position="168"/>
        <end position="392"/>
    </location>
</feature>
<dbReference type="Gene3D" id="3.30.110.90">
    <property type="entry name" value="Amidohydrolase"/>
    <property type="match status" value="1"/>
</dbReference>
<comment type="caution">
    <text evidence="3">The sequence shown here is derived from an EMBL/GenBank/DDBJ whole genome shotgun (WGS) entry which is preliminary data.</text>
</comment>
<evidence type="ECO:0000313" key="4">
    <source>
        <dbReference type="Proteomes" id="UP001597419"/>
    </source>
</evidence>